<dbReference type="Pfam" id="PF07085">
    <property type="entry name" value="DRTGG"/>
    <property type="match status" value="1"/>
</dbReference>
<dbReference type="InterPro" id="IPR027417">
    <property type="entry name" value="P-loop_NTPase"/>
</dbReference>
<feature type="compositionally biased region" description="Low complexity" evidence="4">
    <location>
        <begin position="774"/>
        <end position="808"/>
    </location>
</feature>
<organism evidence="7 8">
    <name type="scientific">Dietzia aerolata</name>
    <dbReference type="NCBI Taxonomy" id="595984"/>
    <lineage>
        <taxon>Bacteria</taxon>
        <taxon>Bacillati</taxon>
        <taxon>Actinomycetota</taxon>
        <taxon>Actinomycetes</taxon>
        <taxon>Mycobacteriales</taxon>
        <taxon>Dietziaceae</taxon>
        <taxon>Dietzia</taxon>
    </lineage>
</organism>
<dbReference type="CDD" id="cd03109">
    <property type="entry name" value="DTBS"/>
    <property type="match status" value="1"/>
</dbReference>
<gene>
    <name evidence="7" type="primary">pta</name>
    <name evidence="7" type="ORF">ACFFVD_05455</name>
</gene>
<dbReference type="SUPFAM" id="SSF52540">
    <property type="entry name" value="P-loop containing nucleoside triphosphate hydrolases"/>
    <property type="match status" value="1"/>
</dbReference>
<dbReference type="Gene3D" id="3.40.50.10950">
    <property type="match status" value="1"/>
</dbReference>
<dbReference type="RefSeq" id="WP_182630671.1">
    <property type="nucleotide sequence ID" value="NZ_JAALDM010000001.1"/>
</dbReference>
<feature type="domain" description="Phosphate acetyl/butaryl transferase" evidence="5">
    <location>
        <begin position="429"/>
        <end position="656"/>
    </location>
</feature>
<dbReference type="EMBL" id="JBHMDY010000004">
    <property type="protein sequence ID" value="MFB9259244.1"/>
    <property type="molecule type" value="Genomic_DNA"/>
</dbReference>
<keyword evidence="8" id="KW-1185">Reference proteome</keyword>
<feature type="compositionally biased region" description="Low complexity" evidence="4">
    <location>
        <begin position="11"/>
        <end position="36"/>
    </location>
</feature>
<feature type="domain" description="DRTGG" evidence="6">
    <location>
        <begin position="271"/>
        <end position="383"/>
    </location>
</feature>
<dbReference type="SUPFAM" id="SSF53659">
    <property type="entry name" value="Isocitrate/Isopropylmalate dehydrogenase-like"/>
    <property type="match status" value="1"/>
</dbReference>
<reference evidence="7 8" key="1">
    <citation type="submission" date="2024-09" db="EMBL/GenBank/DDBJ databases">
        <authorList>
            <person name="Sun Q."/>
            <person name="Mori K."/>
        </authorList>
    </citation>
    <scope>NUCLEOTIDE SEQUENCE [LARGE SCALE GENOMIC DNA]</scope>
    <source>
        <strain evidence="7 8">CCM 7659</strain>
    </source>
</reference>
<protein>
    <submittedName>
        <fullName evidence="7">Phosphate acetyltransferase</fullName>
        <ecNumber evidence="7">2.3.1.8</ecNumber>
    </submittedName>
</protein>
<dbReference type="InterPro" id="IPR050500">
    <property type="entry name" value="Phos_Acetyltrans/Butyryltrans"/>
</dbReference>
<evidence type="ECO:0000313" key="8">
    <source>
        <dbReference type="Proteomes" id="UP001589700"/>
    </source>
</evidence>
<comment type="caution">
    <text evidence="7">The sequence shown here is derived from an EMBL/GenBank/DDBJ whole genome shotgun (WGS) entry which is preliminary data.</text>
</comment>
<accession>A0ABV5JR65</accession>
<evidence type="ECO:0000259" key="6">
    <source>
        <dbReference type="Pfam" id="PF07085"/>
    </source>
</evidence>
<evidence type="ECO:0000259" key="5">
    <source>
        <dbReference type="Pfam" id="PF01515"/>
    </source>
</evidence>
<proteinExistence type="predicted"/>
<dbReference type="Pfam" id="PF01515">
    <property type="entry name" value="PTA_PTB"/>
    <property type="match status" value="2"/>
</dbReference>
<feature type="region of interest" description="Disordered" evidence="4">
    <location>
        <begin position="652"/>
        <end position="676"/>
    </location>
</feature>
<dbReference type="InterPro" id="IPR028979">
    <property type="entry name" value="Ser_kin/Pase_Hpr-like_N_sf"/>
</dbReference>
<dbReference type="PANTHER" id="PTHR43356">
    <property type="entry name" value="PHOSPHATE ACETYLTRANSFERASE"/>
    <property type="match status" value="1"/>
</dbReference>
<comment type="function">
    <text evidence="3">Involved in acetate metabolism.</text>
</comment>
<dbReference type="Gene3D" id="3.40.50.300">
    <property type="entry name" value="P-loop containing nucleotide triphosphate hydrolases"/>
    <property type="match status" value="1"/>
</dbReference>
<dbReference type="NCBIfam" id="NF004167">
    <property type="entry name" value="PRK05632.1"/>
    <property type="match status" value="1"/>
</dbReference>
<keyword evidence="1 7" id="KW-0808">Transferase</keyword>
<dbReference type="SUPFAM" id="SSF75138">
    <property type="entry name" value="HprK N-terminal domain-like"/>
    <property type="match status" value="1"/>
</dbReference>
<evidence type="ECO:0000256" key="1">
    <source>
        <dbReference type="ARBA" id="ARBA00022679"/>
    </source>
</evidence>
<dbReference type="PANTHER" id="PTHR43356:SF3">
    <property type="entry name" value="PHOSPHATE ACETYLTRANSFERASE"/>
    <property type="match status" value="1"/>
</dbReference>
<dbReference type="GO" id="GO:0008959">
    <property type="term" value="F:phosphate acetyltransferase activity"/>
    <property type="evidence" value="ECO:0007669"/>
    <property type="project" value="UniProtKB-EC"/>
</dbReference>
<keyword evidence="2 7" id="KW-0012">Acyltransferase</keyword>
<evidence type="ECO:0000256" key="2">
    <source>
        <dbReference type="ARBA" id="ARBA00023315"/>
    </source>
</evidence>
<feature type="compositionally biased region" description="Polar residues" evidence="4">
    <location>
        <begin position="1"/>
        <end position="10"/>
    </location>
</feature>
<dbReference type="Gene3D" id="3.40.1390.20">
    <property type="entry name" value="HprK N-terminal domain-like"/>
    <property type="match status" value="1"/>
</dbReference>
<name>A0ABV5JR65_9ACTN</name>
<dbReference type="EC" id="2.3.1.8" evidence="7"/>
<dbReference type="Pfam" id="PF13500">
    <property type="entry name" value="AAA_26"/>
    <property type="match status" value="1"/>
</dbReference>
<dbReference type="InterPro" id="IPR042112">
    <property type="entry name" value="P_AcTrfase_dom2"/>
</dbReference>
<feature type="region of interest" description="Disordered" evidence="4">
    <location>
        <begin position="770"/>
        <end position="808"/>
    </location>
</feature>
<evidence type="ECO:0000256" key="4">
    <source>
        <dbReference type="SAM" id="MobiDB-lite"/>
    </source>
</evidence>
<dbReference type="InterPro" id="IPR042113">
    <property type="entry name" value="P_AcTrfase_dom1"/>
</dbReference>
<dbReference type="InterPro" id="IPR010766">
    <property type="entry name" value="DRTGG"/>
</dbReference>
<dbReference type="NCBIfam" id="NF007233">
    <property type="entry name" value="PRK09653.1"/>
    <property type="match status" value="1"/>
</dbReference>
<evidence type="ECO:0000313" key="7">
    <source>
        <dbReference type="EMBL" id="MFB9259244.1"/>
    </source>
</evidence>
<evidence type="ECO:0000256" key="3">
    <source>
        <dbReference type="ARBA" id="ARBA00049955"/>
    </source>
</evidence>
<dbReference type="Proteomes" id="UP001589700">
    <property type="component" value="Unassembled WGS sequence"/>
</dbReference>
<dbReference type="Gene3D" id="3.40.50.10750">
    <property type="entry name" value="Isocitrate/Isopropylmalate dehydrogenase-like"/>
    <property type="match status" value="1"/>
</dbReference>
<dbReference type="InterPro" id="IPR002505">
    <property type="entry name" value="PTA_PTB"/>
</dbReference>
<feature type="domain" description="Phosphate acetyl/butaryl transferase" evidence="5">
    <location>
        <begin position="677"/>
        <end position="766"/>
    </location>
</feature>
<feature type="region of interest" description="Disordered" evidence="4">
    <location>
        <begin position="1"/>
        <end position="44"/>
    </location>
</feature>
<sequence length="808" mass="85601">MPESSIPDSHTTASTDAGAPDGAAAAPDADTPTIPAQSSAEPLSSSAVYVVAPEGDTGKSTIALGLLRILAGTVQRVGVFRPVTVERRTNGRAYGNVNSTASGRDAEHQEPERDRIVEMLLQHTTVDLAYEDCIGVTNARVHEDRDSALTEIVDRYHEVARQCDVVVIVGTDYSGVPSPTEFDFNATLAVNLGAPVLLVLRAADRTPEEIGTNARLTLEELRADHAHPVGVVANRCAEEDLEAIQAELSSLDVPAWTLPNQALLTAPTMGELMDAVGGSLYSGDPALLDREVMALMVGGMTGDRILERLVDGMVVIVPADRTDAVLAIMAAHAAEGFPSLAGMIWNGGVRPNEAMDRLVHGMHSTLPIVCTDHGTYDTARLAAETRGRVYSGSGRKVETALSLMEKHVDTEELLGRLRVDTPDVMTPQMFEHQLLERARGDRRHIVLPEGDDDRILHAAGRLLRRDVADLTILGDVDAIRRRADELGINLSGAELLDPRKSEHREDFAQQYVELRKHKGMTLDVARDRILDISYFATMMVHTGLADGMVSGAAHTTAHTIRPALEIIRTRPGVETVSSVFLMCLSDHVLAFGDCAVVPDPSADQLADIALSSAETAERFGIDPRVALLSYSTGDSGSGADVDKVREATAIVRSRLAEGPGEKDGDDDDNATTDGTDTLLVDGPLQFDAAIDPTVAQKKMPDSPVAGRATVLVFPDLNTGNNTYKAVQRTAGAVAIGPVLQGLRKPINDLSRGALVEDIVNTVAITAVQAQGQVSSGAPAPTSSAPATDGTTSSAPASSSSSDQNGTSS</sequence>